<name>A0A9W6SSB7_9ACTN</name>
<evidence type="ECO:0000313" key="1">
    <source>
        <dbReference type="EMBL" id="GLZ79856.1"/>
    </source>
</evidence>
<dbReference type="Proteomes" id="UP001165079">
    <property type="component" value="Unassembled WGS sequence"/>
</dbReference>
<evidence type="ECO:0000313" key="2">
    <source>
        <dbReference type="Proteomes" id="UP001165079"/>
    </source>
</evidence>
<comment type="caution">
    <text evidence="1">The sequence shown here is derived from an EMBL/GenBank/DDBJ whole genome shotgun (WGS) entry which is preliminary data.</text>
</comment>
<organism evidence="1 2">
    <name type="scientific">Actinorhabdospora filicis</name>
    <dbReference type="NCBI Taxonomy" id="1785913"/>
    <lineage>
        <taxon>Bacteria</taxon>
        <taxon>Bacillati</taxon>
        <taxon>Actinomycetota</taxon>
        <taxon>Actinomycetes</taxon>
        <taxon>Micromonosporales</taxon>
        <taxon>Micromonosporaceae</taxon>
        <taxon>Actinorhabdospora</taxon>
    </lineage>
</organism>
<gene>
    <name evidence="1" type="ORF">Afil01_46630</name>
</gene>
<protein>
    <submittedName>
        <fullName evidence="1">Uncharacterized protein</fullName>
    </submittedName>
</protein>
<reference evidence="1" key="1">
    <citation type="submission" date="2023-03" db="EMBL/GenBank/DDBJ databases">
        <title>Actinorhabdospora filicis NBRC 111898.</title>
        <authorList>
            <person name="Ichikawa N."/>
            <person name="Sato H."/>
            <person name="Tonouchi N."/>
        </authorList>
    </citation>
    <scope>NUCLEOTIDE SEQUENCE</scope>
    <source>
        <strain evidence="1">NBRC 111898</strain>
    </source>
</reference>
<dbReference type="EMBL" id="BSTX01000003">
    <property type="protein sequence ID" value="GLZ79856.1"/>
    <property type="molecule type" value="Genomic_DNA"/>
</dbReference>
<dbReference type="RefSeq" id="WP_285664998.1">
    <property type="nucleotide sequence ID" value="NZ_BSTX01000003.1"/>
</dbReference>
<proteinExistence type="predicted"/>
<sequence>MIEGAVQLNRFGLERGKLLPAILVLLAVFAPAVLWTQWNNSVDGELPVPDGTVYRLEAAPNPGAAGHGGVTFTVPGPGWVTDRGANKSNSVILVAGSIVVRVQAVAGVSDLKLLFDRQSRDLRVASRVMFTTGSHEYTSPGGLPGFWGDLTGDRYGGALVVVGHDGAAAVLTAAAPLGSVESQMDDITRILAGLEVRGGE</sequence>
<accession>A0A9W6SSB7</accession>
<dbReference type="AlphaFoldDB" id="A0A9W6SSB7"/>
<keyword evidence="2" id="KW-1185">Reference proteome</keyword>